<comment type="subcellular location">
    <subcellularLocation>
        <location evidence="1">Membrane</location>
        <topology evidence="1">Single-pass membrane protein</topology>
    </subcellularLocation>
</comment>
<protein>
    <submittedName>
        <fullName evidence="6">YpfJ protein, zinc metalloprotease superfamily</fullName>
    </submittedName>
</protein>
<dbReference type="EMBL" id="CADCTF010000013">
    <property type="protein sequence ID" value="CAA9214495.1"/>
    <property type="molecule type" value="Genomic_DNA"/>
</dbReference>
<accession>A0A6J4H7D4</accession>
<dbReference type="GO" id="GO:0008237">
    <property type="term" value="F:metallopeptidase activity"/>
    <property type="evidence" value="ECO:0007669"/>
    <property type="project" value="UniProtKB-KW"/>
</dbReference>
<keyword evidence="2 5" id="KW-0812">Transmembrane</keyword>
<keyword evidence="6" id="KW-0482">Metalloprotease</keyword>
<evidence type="ECO:0000313" key="6">
    <source>
        <dbReference type="EMBL" id="CAA9214495.1"/>
    </source>
</evidence>
<evidence type="ECO:0000256" key="4">
    <source>
        <dbReference type="ARBA" id="ARBA00023136"/>
    </source>
</evidence>
<keyword evidence="6" id="KW-0378">Hydrolase</keyword>
<dbReference type="PANTHER" id="PTHR30168">
    <property type="entry name" value="PUTATIVE MEMBRANE PROTEIN YPFJ"/>
    <property type="match status" value="1"/>
</dbReference>
<dbReference type="PANTHER" id="PTHR30168:SF0">
    <property type="entry name" value="INNER MEMBRANE PROTEIN"/>
    <property type="match status" value="1"/>
</dbReference>
<dbReference type="GO" id="GO:0006508">
    <property type="term" value="P:proteolysis"/>
    <property type="evidence" value="ECO:0007669"/>
    <property type="project" value="UniProtKB-KW"/>
</dbReference>
<evidence type="ECO:0000256" key="1">
    <source>
        <dbReference type="ARBA" id="ARBA00004167"/>
    </source>
</evidence>
<evidence type="ECO:0000256" key="5">
    <source>
        <dbReference type="SAM" id="Phobius"/>
    </source>
</evidence>
<gene>
    <name evidence="6" type="ORF">AVDCRST_MAG50-375</name>
</gene>
<dbReference type="InterPro" id="IPR007343">
    <property type="entry name" value="Uncharacterised_pept_Zn_put"/>
</dbReference>
<keyword evidence="3 5" id="KW-1133">Transmembrane helix</keyword>
<dbReference type="Pfam" id="PF04228">
    <property type="entry name" value="Zn_peptidase"/>
    <property type="match status" value="1"/>
</dbReference>
<dbReference type="AlphaFoldDB" id="A0A6J4H7D4"/>
<feature type="transmembrane region" description="Helical" evidence="5">
    <location>
        <begin position="21"/>
        <end position="43"/>
    </location>
</feature>
<evidence type="ECO:0000256" key="3">
    <source>
        <dbReference type="ARBA" id="ARBA00022989"/>
    </source>
</evidence>
<keyword evidence="4 5" id="KW-0472">Membrane</keyword>
<reference evidence="6" key="1">
    <citation type="submission" date="2020-02" db="EMBL/GenBank/DDBJ databases">
        <authorList>
            <person name="Meier V. D."/>
        </authorList>
    </citation>
    <scope>NUCLEOTIDE SEQUENCE</scope>
    <source>
        <strain evidence="6">AVDCRST_MAG50</strain>
    </source>
</reference>
<name>A0A6J4H7D4_9ACTN</name>
<sequence>MRWSRGAGAGQIEDRRGMGRGAGAVGAGGGLIGLIVLVVSLLGGGGGGGGLGSMLEQIPAAGGAAPSRTGPVQGESAEFVQAVVGDVQETWTQQFARSKQRYEPTVLVLFEQGTSTGCGSATSAVGPFYCPADRKVYVDLSFFDELRARFGAPGDFAQAYVIAHEFGHHVQNVLGVNADVQREQQAKPREANALSVKLELQADCLAGVWAHSAARRDLLEPGDLEEGLGAAAAVGDDRLQRQAGARVNAESWTHGSSADRVKWFRAGFNRGDPADCDTFG</sequence>
<organism evidence="6">
    <name type="scientific">uncultured Acidimicrobiales bacterium</name>
    <dbReference type="NCBI Taxonomy" id="310071"/>
    <lineage>
        <taxon>Bacteria</taxon>
        <taxon>Bacillati</taxon>
        <taxon>Actinomycetota</taxon>
        <taxon>Acidimicrobiia</taxon>
        <taxon>Acidimicrobiales</taxon>
        <taxon>environmental samples</taxon>
    </lineage>
</organism>
<dbReference type="GO" id="GO:0016020">
    <property type="term" value="C:membrane"/>
    <property type="evidence" value="ECO:0007669"/>
    <property type="project" value="UniProtKB-SubCell"/>
</dbReference>
<keyword evidence="6" id="KW-0645">Protease</keyword>
<proteinExistence type="predicted"/>
<evidence type="ECO:0000256" key="2">
    <source>
        <dbReference type="ARBA" id="ARBA00022692"/>
    </source>
</evidence>